<proteinExistence type="predicted"/>
<dbReference type="SUPFAM" id="SSF49464">
    <property type="entry name" value="Carboxypeptidase regulatory domain-like"/>
    <property type="match status" value="1"/>
</dbReference>
<keyword evidence="10" id="KW-1185">Reference proteome</keyword>
<dbReference type="CDD" id="cd14953">
    <property type="entry name" value="NHL_like_1"/>
    <property type="match status" value="1"/>
</dbReference>
<evidence type="ECO:0000256" key="2">
    <source>
        <dbReference type="ARBA" id="ARBA00022737"/>
    </source>
</evidence>
<dbReference type="InterPro" id="IPR056822">
    <property type="entry name" value="TEN_NHL"/>
</dbReference>
<evidence type="ECO:0000313" key="9">
    <source>
        <dbReference type="EMBL" id="KFE66857.1"/>
    </source>
</evidence>
<evidence type="ECO:0000256" key="1">
    <source>
        <dbReference type="ARBA" id="ARBA00022536"/>
    </source>
</evidence>
<dbReference type="InterPro" id="IPR013783">
    <property type="entry name" value="Ig-like_fold"/>
</dbReference>
<dbReference type="SUPFAM" id="SSF101898">
    <property type="entry name" value="NHL repeat"/>
    <property type="match status" value="2"/>
</dbReference>
<feature type="domain" description="Teneurin TTR-like" evidence="6">
    <location>
        <begin position="170"/>
        <end position="254"/>
    </location>
</feature>
<evidence type="ECO:0000259" key="5">
    <source>
        <dbReference type="Pfam" id="PF24329"/>
    </source>
</evidence>
<dbReference type="Proteomes" id="UP000028725">
    <property type="component" value="Unassembled WGS sequence"/>
</dbReference>
<dbReference type="InterPro" id="IPR056823">
    <property type="entry name" value="TEN-like_YD-shell"/>
</dbReference>
<feature type="repeat" description="NHL" evidence="4">
    <location>
        <begin position="708"/>
        <end position="744"/>
    </location>
</feature>
<evidence type="ECO:0000259" key="6">
    <source>
        <dbReference type="Pfam" id="PF25020"/>
    </source>
</evidence>
<gene>
    <name evidence="9" type="ORF">DB31_9071</name>
</gene>
<dbReference type="InterPro" id="IPR008969">
    <property type="entry name" value="CarboxyPept-like_regulatory"/>
</dbReference>
<feature type="domain" description="Teneurin NHL" evidence="7">
    <location>
        <begin position="698"/>
        <end position="753"/>
    </location>
</feature>
<sequence length="2072" mass="221490">MQRSSLRFILGWWMVAGTLWLGGCADDPPLSGPKDETPPSLVFTSPEEGSTLHGTVQTIALTYDDPSGVAPGSFRLLVNGQDLSSQLSAGERGAQGTVTLAAGALTLVARVEDTAGNPAEATLHVTVRPELEEVVTPVSETAVTPFIEATAFLYTGPHAIQTGVAEGTIDPKRVAVLRGHVKGREGNPLVGVKVSVLGHPEFGATLTRANGMFDMAVNGGVPLTLQYELAGYMPSQRQEQPAWQNYAWLEDVVLVGADAQVTPVQFGGGSTGMQVAQGAPVTDADGTRRATLLFPPNTQVSMELPDGSTQTLSTGHVRATEYTVGERGPDAMPGDLPPTSGYTYAVELSVDEAQAAGAVEVRFTQPVPLYVDNFLNFPVGSVVPAGYYDRRSGVWKPSDNGRVVKILGINANVAVLDVNGDGIADGPDVLVPLGILDDELQQLGRLYPAGKTLWRTPIVHFTPWDCNWPYGPPLDAEAPIQSPPQAEKPEEKPDAVCGSIIECQTQTLGEAIELVGAPFGLHYRSDRVPGRKTNYRLKVPLSGASLPASLRRMVLEVEIAGQRFTHTFPAAVNQQYTFEWDGKDAYGRVLQGEWPAKVRVGYVYSLIYQQPAEFGQAFGRISGIPFTAAQDTREMTLWQDWESSLGTFKSSSQGLGGWTLDVQHAYDAMGKVLYLGYGQRRSSLDLNQRVITTVAGTGVPGSGGDGGPATQSQLLSPEGIAVGRDGSLFIVDSANHRIRKVSPAGTITTVAGTGVPGYSGDGGSATQAQFRSPQDIAVDAENNLFIVDTGNFSIRKVNSQGIITTVVGTGNRGYSGNGGPATQARLYGPQGIALGSDGSLFIADDHRIRKVGPDGVITTAVGKCASGFSGDGGSATQARLNLPQKIALDSAGNLWIADTGNHRVRKVSPHGIITTVAGTSSPGYSGDGGPATQARLLEPRGIAVDLSGTLFIADAGNHRIRKVSPDGIITTVTGTGFPASGGSGGPVAQAQVHTPRGLALSPEGSLFISEWSGQRIRKVSSSLPGFGSEDLIIPSEDGGEVYVFNSSGRHLRTLDALTKSVRFEFGYDEAGRLMTVKDEDGLISRVERDASGKPLTIVAPHGQRTTLGLDGNGYLSSVTNPASETIELAHTAGGLLTSLKDPRGGLHTFEYEPDGRLKKDNQPGGGFKALARTETANGYNVAVSTAMGRTTTYAVQNLSSGEQQRTLTGAAGQVSTTLRNSNGTTAVTAADGTLVTTVEGPDARFGMQVPLVSSQTVKLPSGLTQNFSHSRTVTLTNPQDVLSLSTLTDVLTVNGLTTTLTYEASTRKLTQQSPMRKQVTTTYDDKGKVVKVEVPGILPVTYDYDTEGQLRLLAQGTRSSTFTYKPEGYLNTVTDALGRTASFSYDLAGRVRGQALPGNRQVNFDYDANGNLKTLVPSGQPAHSFTYTPTDAEEDYTPPSLTGVPRVHTHSEYNVDRQWKQSTYPDGADVQAFYEDNATSKKGRLQILTATPPSSSRYSARTLQAVYYPVSGYLQSLTDSQGASLNYVYDGALLKQVTWSTGVSGSVSYNYDAFFRPFSLSINGANPVVYAYDEDGLMKQAGSMVLVRSPTNGVLTDTTLGQVSTTIVPNAYGEIESLSTSWGSVSLYSVQLRRDAVGRIDRKFETVQGTTHTYVYTYDAAGRLEDLQEDGTVISHATYDNGGAGNGNRTALVVGGVTRTASYDAQDRLLTFGNATYTYGPSGDLQSKQVGTQSTTYVYDSLGNLHSATLPNGTRIAYVVDAQSRRVGKMVNGALTQGFLYDGQLRVIAELNSSNQVVSRFVYATQGHSPDYMVKGGTTYRIISDHLGSPRLVVDIANGNVAQRLDYDVWGNVLADSNPGFQPFGFAGGLYDRDTKLTRFGARDYDAETGRWTTKDPIRFAGGDTNFYVYVANQPHMHVDPSGLFAVPIGAIVAAVGIVIAKDLHYNRNQYNRVVSYEFASKSWIPVPADKAVYHQHGLGNERNKKFISPNGHCEVVFRDGQLVTDPANIGTYNFGSDQGSALHLLLDVVPYYFWGNSPDDPTPFPDRVLGPRGAKELKDWGRSWIPEELWR</sequence>
<dbReference type="InterPro" id="IPR051216">
    <property type="entry name" value="Teneurin"/>
</dbReference>
<dbReference type="InterPro" id="IPR056820">
    <property type="entry name" value="TEN_TTR-like"/>
</dbReference>
<dbReference type="NCBIfam" id="TIGR01643">
    <property type="entry name" value="YD_repeat_2x"/>
    <property type="match status" value="1"/>
</dbReference>
<dbReference type="Gene3D" id="2.120.10.30">
    <property type="entry name" value="TolB, C-terminal domain"/>
    <property type="match status" value="3"/>
</dbReference>
<evidence type="ECO:0000259" key="7">
    <source>
        <dbReference type="Pfam" id="PF25021"/>
    </source>
</evidence>
<dbReference type="PANTHER" id="PTHR11219:SF69">
    <property type="entry name" value="TENEURIN-A"/>
    <property type="match status" value="1"/>
</dbReference>
<evidence type="ECO:0000313" key="10">
    <source>
        <dbReference type="Proteomes" id="UP000028725"/>
    </source>
</evidence>
<feature type="domain" description="Teneurin-like YD-shell" evidence="8">
    <location>
        <begin position="1032"/>
        <end position="1896"/>
    </location>
</feature>
<dbReference type="EMBL" id="JMCB01000009">
    <property type="protein sequence ID" value="KFE66857.1"/>
    <property type="molecule type" value="Genomic_DNA"/>
</dbReference>
<keyword evidence="3" id="KW-1015">Disulfide bond</keyword>
<reference evidence="9 10" key="1">
    <citation type="submission" date="2014-04" db="EMBL/GenBank/DDBJ databases">
        <title>Genome assembly of Hyalangium minutum DSM 14724.</title>
        <authorList>
            <person name="Sharma G."/>
            <person name="Subramanian S."/>
        </authorList>
    </citation>
    <scope>NUCLEOTIDE SEQUENCE [LARGE SCALE GENOMIC DNA]</scope>
    <source>
        <strain evidence="9 10">DSM 14724</strain>
    </source>
</reference>
<evidence type="ECO:0000259" key="8">
    <source>
        <dbReference type="Pfam" id="PF25023"/>
    </source>
</evidence>
<dbReference type="OrthoDB" id="8481850at2"/>
<dbReference type="InterPro" id="IPR057627">
    <property type="entry name" value="FN-plug_TEN1-4"/>
</dbReference>
<dbReference type="Pfam" id="PF25020">
    <property type="entry name" value="TTR_TEN1-4"/>
    <property type="match status" value="1"/>
</dbReference>
<dbReference type="InterPro" id="IPR006530">
    <property type="entry name" value="YD"/>
</dbReference>
<accession>A0A085WGP4</accession>
<dbReference type="Gene3D" id="2.180.10.10">
    <property type="entry name" value="RHS repeat-associated core"/>
    <property type="match status" value="2"/>
</dbReference>
<dbReference type="STRING" id="394096.DB31_9071"/>
<dbReference type="InterPro" id="IPR022385">
    <property type="entry name" value="Rhs_assc_core"/>
</dbReference>
<dbReference type="Pfam" id="PF24329">
    <property type="entry name" value="FN-plug_TEN1-4"/>
    <property type="match status" value="1"/>
</dbReference>
<feature type="domain" description="Teneurin NHL" evidence="7">
    <location>
        <begin position="925"/>
        <end position="975"/>
    </location>
</feature>
<dbReference type="PROSITE" id="PS51125">
    <property type="entry name" value="NHL"/>
    <property type="match status" value="3"/>
</dbReference>
<dbReference type="PATRIC" id="fig|394096.3.peg.5098"/>
<feature type="domain" description="Teneurin NHL" evidence="7">
    <location>
        <begin position="759"/>
        <end position="809"/>
    </location>
</feature>
<dbReference type="PANTHER" id="PTHR11219">
    <property type="entry name" value="TENEURIN AND N-ACETYLGLUCOSAMINE-1-PHOSPHODIESTER ALPHA-N-ACETYLGLUCOSAMINIDASE"/>
    <property type="match status" value="1"/>
</dbReference>
<feature type="repeat" description="NHL" evidence="4">
    <location>
        <begin position="936"/>
        <end position="966"/>
    </location>
</feature>
<dbReference type="PROSITE" id="PS51257">
    <property type="entry name" value="PROKAR_LIPOPROTEIN"/>
    <property type="match status" value="1"/>
</dbReference>
<feature type="domain" description="Teneurin NHL" evidence="7">
    <location>
        <begin position="814"/>
        <end position="863"/>
    </location>
</feature>
<name>A0A085WGP4_9BACT</name>
<evidence type="ECO:0000256" key="3">
    <source>
        <dbReference type="ARBA" id="ARBA00023157"/>
    </source>
</evidence>
<protein>
    <submittedName>
        <fullName evidence="9">Uncharacterized protein</fullName>
    </submittedName>
</protein>
<dbReference type="InterPro" id="IPR001258">
    <property type="entry name" value="NHL_repeat"/>
</dbReference>
<keyword evidence="2" id="KW-0677">Repeat</keyword>
<evidence type="ECO:0000256" key="4">
    <source>
        <dbReference type="PROSITE-ProRule" id="PRU00504"/>
    </source>
</evidence>
<organism evidence="9 10">
    <name type="scientific">Hyalangium minutum</name>
    <dbReference type="NCBI Taxonomy" id="394096"/>
    <lineage>
        <taxon>Bacteria</taxon>
        <taxon>Pseudomonadati</taxon>
        <taxon>Myxococcota</taxon>
        <taxon>Myxococcia</taxon>
        <taxon>Myxococcales</taxon>
        <taxon>Cystobacterineae</taxon>
        <taxon>Archangiaceae</taxon>
        <taxon>Hyalangium</taxon>
    </lineage>
</organism>
<dbReference type="NCBIfam" id="TIGR03696">
    <property type="entry name" value="Rhs_assc_core"/>
    <property type="match status" value="1"/>
</dbReference>
<feature type="domain" description="Teneurin NHL" evidence="7">
    <location>
        <begin position="869"/>
        <end position="920"/>
    </location>
</feature>
<dbReference type="Pfam" id="PF25021">
    <property type="entry name" value="TEN_NHL"/>
    <property type="match status" value="5"/>
</dbReference>
<keyword evidence="1" id="KW-0245">EGF-like domain</keyword>
<dbReference type="Gene3D" id="2.60.40.10">
    <property type="entry name" value="Immunoglobulins"/>
    <property type="match status" value="1"/>
</dbReference>
<dbReference type="Pfam" id="PF25023">
    <property type="entry name" value="TEN_YD-shell"/>
    <property type="match status" value="1"/>
</dbReference>
<feature type="domain" description="Teneurin 1-4-like FN-plug" evidence="5">
    <location>
        <begin position="537"/>
        <end position="605"/>
    </location>
</feature>
<feature type="repeat" description="NHL" evidence="4">
    <location>
        <begin position="867"/>
        <end position="910"/>
    </location>
</feature>
<dbReference type="InterPro" id="IPR011042">
    <property type="entry name" value="6-blade_b-propeller_TolB-like"/>
</dbReference>
<comment type="caution">
    <text evidence="9">The sequence shown here is derived from an EMBL/GenBank/DDBJ whole genome shotgun (WGS) entry which is preliminary data.</text>
</comment>